<dbReference type="Proteomes" id="UP000193309">
    <property type="component" value="Unassembled WGS sequence"/>
</dbReference>
<keyword evidence="2" id="KW-1185">Reference proteome</keyword>
<protein>
    <submittedName>
        <fullName evidence="1">Molybdopterin converting factor, small subunit</fullName>
    </submittedName>
</protein>
<dbReference type="Gene3D" id="3.10.20.30">
    <property type="match status" value="1"/>
</dbReference>
<dbReference type="AlphaFoldDB" id="A0A1X7IMP9"/>
<proteinExistence type="predicted"/>
<organism evidence="1 2">
    <name type="scientific">Corynebacterium pollutisoli</name>
    <dbReference type="NCBI Taxonomy" id="1610489"/>
    <lineage>
        <taxon>Bacteria</taxon>
        <taxon>Bacillati</taxon>
        <taxon>Actinomycetota</taxon>
        <taxon>Actinomycetes</taxon>
        <taxon>Mycobacteriales</taxon>
        <taxon>Corynebacteriaceae</taxon>
        <taxon>Corynebacterium</taxon>
    </lineage>
</organism>
<dbReference type="InterPro" id="IPR016155">
    <property type="entry name" value="Mopterin_synth/thiamin_S_b"/>
</dbReference>
<evidence type="ECO:0000313" key="1">
    <source>
        <dbReference type="EMBL" id="SMG15958.1"/>
    </source>
</evidence>
<dbReference type="InterPro" id="IPR003749">
    <property type="entry name" value="ThiS/MoaD-like"/>
</dbReference>
<accession>A0A1X7IMP9</accession>
<dbReference type="InterPro" id="IPR012675">
    <property type="entry name" value="Beta-grasp_dom_sf"/>
</dbReference>
<dbReference type="CDD" id="cd17040">
    <property type="entry name" value="Ubl_MoaD_like"/>
    <property type="match status" value="1"/>
</dbReference>
<gene>
    <name evidence="1" type="ORF">SAMN06295981_0787</name>
</gene>
<sequence>MQTGAVEIHYFAAARAAAGCDSETVADVPATLGQLLDDRASAHTGRTDAGMSFAEVLERCTFLIDGRNSTRDASLEGAARVDVLPPFAGG</sequence>
<dbReference type="SUPFAM" id="SSF54285">
    <property type="entry name" value="MoaD/ThiS"/>
    <property type="match status" value="1"/>
</dbReference>
<name>A0A1X7IMP9_9CORY</name>
<evidence type="ECO:0000313" key="2">
    <source>
        <dbReference type="Proteomes" id="UP000193309"/>
    </source>
</evidence>
<dbReference type="EMBL" id="FXAR01000002">
    <property type="protein sequence ID" value="SMG15958.1"/>
    <property type="molecule type" value="Genomic_DNA"/>
</dbReference>
<dbReference type="STRING" id="1610489.SAMN06295981_0787"/>
<reference evidence="2" key="1">
    <citation type="submission" date="2017-04" db="EMBL/GenBank/DDBJ databases">
        <authorList>
            <person name="Varghese N."/>
            <person name="Submissions S."/>
        </authorList>
    </citation>
    <scope>NUCLEOTIDE SEQUENCE [LARGE SCALE GENOMIC DNA]</scope>
    <source>
        <strain evidence="2">VDS</strain>
    </source>
</reference>
<dbReference type="Pfam" id="PF02597">
    <property type="entry name" value="ThiS"/>
    <property type="match status" value="1"/>
</dbReference>